<comment type="caution">
    <text evidence="1">The sequence shown here is derived from an EMBL/GenBank/DDBJ whole genome shotgun (WGS) entry which is preliminary data.</text>
</comment>
<evidence type="ECO:0000313" key="2">
    <source>
        <dbReference type="Proteomes" id="UP000023152"/>
    </source>
</evidence>
<evidence type="ECO:0000313" key="1">
    <source>
        <dbReference type="EMBL" id="ETO33558.1"/>
    </source>
</evidence>
<accession>X6P611</accession>
<gene>
    <name evidence="1" type="ORF">RFI_03543</name>
</gene>
<organism evidence="1 2">
    <name type="scientific">Reticulomyxa filosa</name>
    <dbReference type="NCBI Taxonomy" id="46433"/>
    <lineage>
        <taxon>Eukaryota</taxon>
        <taxon>Sar</taxon>
        <taxon>Rhizaria</taxon>
        <taxon>Retaria</taxon>
        <taxon>Foraminifera</taxon>
        <taxon>Monothalamids</taxon>
        <taxon>Reticulomyxidae</taxon>
        <taxon>Reticulomyxa</taxon>
    </lineage>
</organism>
<proteinExistence type="predicted"/>
<name>X6P611_RETFI</name>
<sequence>MYIDPIIIASLLLRNFGNAILVQDYPENTSFWNDMDNNDTHTVSLYQQFLKLSLSKDISWSYDLDLFGAFLVILQLLDPSNYFINHLKDILTDSKSREELSQTIVDQLEHNRNKSLKWKSLWLFIITSLLSQFGNLYDKQKIDQCLTLCKNTIQLVDNDITQSLKEVVVCTAFMIQ</sequence>
<dbReference type="Proteomes" id="UP000023152">
    <property type="component" value="Unassembled WGS sequence"/>
</dbReference>
<dbReference type="AlphaFoldDB" id="X6P611"/>
<reference evidence="1 2" key="1">
    <citation type="journal article" date="2013" name="Curr. Biol.">
        <title>The Genome of the Foraminiferan Reticulomyxa filosa.</title>
        <authorList>
            <person name="Glockner G."/>
            <person name="Hulsmann N."/>
            <person name="Schleicher M."/>
            <person name="Noegel A.A."/>
            <person name="Eichinger L."/>
            <person name="Gallinger C."/>
            <person name="Pawlowski J."/>
            <person name="Sierra R."/>
            <person name="Euteneuer U."/>
            <person name="Pillet L."/>
            <person name="Moustafa A."/>
            <person name="Platzer M."/>
            <person name="Groth M."/>
            <person name="Szafranski K."/>
            <person name="Schliwa M."/>
        </authorList>
    </citation>
    <scope>NUCLEOTIDE SEQUENCE [LARGE SCALE GENOMIC DNA]</scope>
</reference>
<protein>
    <submittedName>
        <fullName evidence="1">Uncharacterized protein</fullName>
    </submittedName>
</protein>
<dbReference type="EMBL" id="ASPP01003304">
    <property type="protein sequence ID" value="ETO33558.1"/>
    <property type="molecule type" value="Genomic_DNA"/>
</dbReference>
<keyword evidence="2" id="KW-1185">Reference proteome</keyword>